<dbReference type="InterPro" id="IPR035093">
    <property type="entry name" value="RelE/ParE_toxin_dom_sf"/>
</dbReference>
<dbReference type="NCBIfam" id="TIGR02385">
    <property type="entry name" value="RelE_StbE"/>
    <property type="match status" value="1"/>
</dbReference>
<proteinExistence type="predicted"/>
<sequence length="85" mass="9747">MVINFHKDFIKNSQRLTDQQKDKLIQRLKLFGQDEFNPGLNNHSLKGKYLGCRSINITGDLRAIYKKSSNEVMFIATGSHSDLYG</sequence>
<name>A0A1F5MHB7_9BACT</name>
<dbReference type="SUPFAM" id="SSF143011">
    <property type="entry name" value="RelE-like"/>
    <property type="match status" value="1"/>
</dbReference>
<organism evidence="2 3">
    <name type="scientific">Candidatus Daviesbacteria bacterium RIFCSPLOWO2_02_FULL_36_7</name>
    <dbReference type="NCBI Taxonomy" id="1797792"/>
    <lineage>
        <taxon>Bacteria</taxon>
        <taxon>Candidatus Daviesiibacteriota</taxon>
    </lineage>
</organism>
<dbReference type="AlphaFoldDB" id="A0A1F5MHB7"/>
<keyword evidence="1" id="KW-1277">Toxin-antitoxin system</keyword>
<evidence type="ECO:0000313" key="2">
    <source>
        <dbReference type="EMBL" id="OGE64742.1"/>
    </source>
</evidence>
<accession>A0A1F5MHB7</accession>
<protein>
    <recommendedName>
        <fullName evidence="4">Type II toxin-antitoxin system mRNA interferase toxin, RelE/StbE family</fullName>
    </recommendedName>
</protein>
<evidence type="ECO:0008006" key="4">
    <source>
        <dbReference type="Google" id="ProtNLM"/>
    </source>
</evidence>
<dbReference type="EMBL" id="MFDT01000046">
    <property type="protein sequence ID" value="OGE64742.1"/>
    <property type="molecule type" value="Genomic_DNA"/>
</dbReference>
<reference evidence="2 3" key="1">
    <citation type="journal article" date="2016" name="Nat. Commun.">
        <title>Thousands of microbial genomes shed light on interconnected biogeochemical processes in an aquifer system.</title>
        <authorList>
            <person name="Anantharaman K."/>
            <person name="Brown C.T."/>
            <person name="Hug L.A."/>
            <person name="Sharon I."/>
            <person name="Castelle C.J."/>
            <person name="Probst A.J."/>
            <person name="Thomas B.C."/>
            <person name="Singh A."/>
            <person name="Wilkins M.J."/>
            <person name="Karaoz U."/>
            <person name="Brodie E.L."/>
            <person name="Williams K.H."/>
            <person name="Hubbard S.S."/>
            <person name="Banfield J.F."/>
        </authorList>
    </citation>
    <scope>NUCLEOTIDE SEQUENCE [LARGE SCALE GENOMIC DNA]</scope>
</reference>
<dbReference type="InterPro" id="IPR007712">
    <property type="entry name" value="RelE/ParE_toxin"/>
</dbReference>
<dbReference type="Gene3D" id="3.30.2310.20">
    <property type="entry name" value="RelE-like"/>
    <property type="match status" value="1"/>
</dbReference>
<dbReference type="Pfam" id="PF15738">
    <property type="entry name" value="YafQ_toxin"/>
    <property type="match status" value="1"/>
</dbReference>
<evidence type="ECO:0000313" key="3">
    <source>
        <dbReference type="Proteomes" id="UP000178859"/>
    </source>
</evidence>
<evidence type="ECO:0000256" key="1">
    <source>
        <dbReference type="ARBA" id="ARBA00022649"/>
    </source>
</evidence>
<dbReference type="InterPro" id="IPR004386">
    <property type="entry name" value="Toxin_YafQ-like"/>
</dbReference>
<comment type="caution">
    <text evidence="2">The sequence shown here is derived from an EMBL/GenBank/DDBJ whole genome shotgun (WGS) entry which is preliminary data.</text>
</comment>
<dbReference type="Proteomes" id="UP000178859">
    <property type="component" value="Unassembled WGS sequence"/>
</dbReference>
<gene>
    <name evidence="2" type="ORF">A3I48_04440</name>
</gene>